<accession>A0ABP4M1F0</accession>
<keyword evidence="1" id="KW-0808">Transferase</keyword>
<comment type="caution">
    <text evidence="4">The sequence shown here is derived from an EMBL/GenBank/DDBJ whole genome shotgun (WGS) entry which is preliminary data.</text>
</comment>
<proteinExistence type="predicted"/>
<gene>
    <name evidence="4" type="ORF">GCM10009827_060870</name>
</gene>
<dbReference type="Proteomes" id="UP001501470">
    <property type="component" value="Unassembled WGS sequence"/>
</dbReference>
<keyword evidence="2" id="KW-0012">Acyltransferase</keyword>
<dbReference type="SUPFAM" id="SSF55729">
    <property type="entry name" value="Acyl-CoA N-acyltransferases (Nat)"/>
    <property type="match status" value="1"/>
</dbReference>
<dbReference type="InterPro" id="IPR016181">
    <property type="entry name" value="Acyl_CoA_acyltransferase"/>
</dbReference>
<reference evidence="5" key="1">
    <citation type="journal article" date="2019" name="Int. J. Syst. Evol. Microbiol.">
        <title>The Global Catalogue of Microorganisms (GCM) 10K type strain sequencing project: providing services to taxonomists for standard genome sequencing and annotation.</title>
        <authorList>
            <consortium name="The Broad Institute Genomics Platform"/>
            <consortium name="The Broad Institute Genome Sequencing Center for Infectious Disease"/>
            <person name="Wu L."/>
            <person name="Ma J."/>
        </authorList>
    </citation>
    <scope>NUCLEOTIDE SEQUENCE [LARGE SCALE GENOMIC DNA]</scope>
    <source>
        <strain evidence="5">JCM 15933</strain>
    </source>
</reference>
<dbReference type="RefSeq" id="WP_344505745.1">
    <property type="nucleotide sequence ID" value="NZ_BAAAQD010000013.1"/>
</dbReference>
<dbReference type="CDD" id="cd04301">
    <property type="entry name" value="NAT_SF"/>
    <property type="match status" value="1"/>
</dbReference>
<dbReference type="Pfam" id="PF00583">
    <property type="entry name" value="Acetyltransf_1"/>
    <property type="match status" value="1"/>
</dbReference>
<dbReference type="PROSITE" id="PS51186">
    <property type="entry name" value="GNAT"/>
    <property type="match status" value="1"/>
</dbReference>
<feature type="domain" description="N-acetyltransferase" evidence="3">
    <location>
        <begin position="2"/>
        <end position="167"/>
    </location>
</feature>
<organism evidence="4 5">
    <name type="scientific">Dactylosporangium maewongense</name>
    <dbReference type="NCBI Taxonomy" id="634393"/>
    <lineage>
        <taxon>Bacteria</taxon>
        <taxon>Bacillati</taxon>
        <taxon>Actinomycetota</taxon>
        <taxon>Actinomycetes</taxon>
        <taxon>Micromonosporales</taxon>
        <taxon>Micromonosporaceae</taxon>
        <taxon>Dactylosporangium</taxon>
    </lineage>
</organism>
<evidence type="ECO:0000259" key="3">
    <source>
        <dbReference type="PROSITE" id="PS51186"/>
    </source>
</evidence>
<dbReference type="PANTHER" id="PTHR43877">
    <property type="entry name" value="AMINOALKYLPHOSPHONATE N-ACETYLTRANSFERASE-RELATED-RELATED"/>
    <property type="match status" value="1"/>
</dbReference>
<evidence type="ECO:0000256" key="1">
    <source>
        <dbReference type="ARBA" id="ARBA00022679"/>
    </source>
</evidence>
<sequence length="167" mass="17663">MLTTRVGGPSDAPVVARLWAAADAARRADAGTEGGRHDETTAEARTLRMLAGTASLLVVAEDEGEPAAMTVVVQALARDGAGDPIPGLAHVTMVAVDPSRWGLGLGAAVVTRAQAEARGLGYTQAQLWTQQSNARADRLYRRLGWTLSGRTNTDEHGEPIRHYVRAL</sequence>
<evidence type="ECO:0000313" key="4">
    <source>
        <dbReference type="EMBL" id="GAA1534551.1"/>
    </source>
</evidence>
<dbReference type="Gene3D" id="3.40.630.30">
    <property type="match status" value="1"/>
</dbReference>
<keyword evidence="5" id="KW-1185">Reference proteome</keyword>
<name>A0ABP4M1F0_9ACTN</name>
<evidence type="ECO:0000256" key="2">
    <source>
        <dbReference type="ARBA" id="ARBA00023315"/>
    </source>
</evidence>
<dbReference type="InterPro" id="IPR000182">
    <property type="entry name" value="GNAT_dom"/>
</dbReference>
<dbReference type="EMBL" id="BAAAQD010000013">
    <property type="protein sequence ID" value="GAA1534551.1"/>
    <property type="molecule type" value="Genomic_DNA"/>
</dbReference>
<protein>
    <recommendedName>
        <fullName evidence="3">N-acetyltransferase domain-containing protein</fullName>
    </recommendedName>
</protein>
<evidence type="ECO:0000313" key="5">
    <source>
        <dbReference type="Proteomes" id="UP001501470"/>
    </source>
</evidence>
<dbReference type="InterPro" id="IPR050832">
    <property type="entry name" value="Bact_Acetyltransf"/>
</dbReference>